<dbReference type="SUPFAM" id="SSF55729">
    <property type="entry name" value="Acyl-CoA N-acyltransferases (Nat)"/>
    <property type="match status" value="1"/>
</dbReference>
<dbReference type="OrthoDB" id="61870at2759"/>
<dbReference type="PANTHER" id="PTHR20958:SF6">
    <property type="entry name" value="GLYCINE N-ACYLTRANSFERASE-LIKE PROTEIN"/>
    <property type="match status" value="1"/>
</dbReference>
<accession>A0A9P9DS54</accession>
<evidence type="ECO:0000259" key="1">
    <source>
        <dbReference type="Pfam" id="PF08445"/>
    </source>
</evidence>
<gene>
    <name evidence="2" type="ORF">B0J11DRAFT_328347</name>
</gene>
<organism evidence="2 3">
    <name type="scientific">Dendryphion nanum</name>
    <dbReference type="NCBI Taxonomy" id="256645"/>
    <lineage>
        <taxon>Eukaryota</taxon>
        <taxon>Fungi</taxon>
        <taxon>Dikarya</taxon>
        <taxon>Ascomycota</taxon>
        <taxon>Pezizomycotina</taxon>
        <taxon>Dothideomycetes</taxon>
        <taxon>Pleosporomycetidae</taxon>
        <taxon>Pleosporales</taxon>
        <taxon>Torulaceae</taxon>
        <taxon>Dendryphion</taxon>
    </lineage>
</organism>
<keyword evidence="3" id="KW-1185">Reference proteome</keyword>
<protein>
    <submittedName>
        <fullName evidence="2">Acetyltransferase-like protein</fullName>
    </submittedName>
</protein>
<reference evidence="2" key="1">
    <citation type="journal article" date="2021" name="Nat. Commun.">
        <title>Genetic determinants of endophytism in the Arabidopsis root mycobiome.</title>
        <authorList>
            <person name="Mesny F."/>
            <person name="Miyauchi S."/>
            <person name="Thiergart T."/>
            <person name="Pickel B."/>
            <person name="Atanasova L."/>
            <person name="Karlsson M."/>
            <person name="Huettel B."/>
            <person name="Barry K.W."/>
            <person name="Haridas S."/>
            <person name="Chen C."/>
            <person name="Bauer D."/>
            <person name="Andreopoulos W."/>
            <person name="Pangilinan J."/>
            <person name="LaButti K."/>
            <person name="Riley R."/>
            <person name="Lipzen A."/>
            <person name="Clum A."/>
            <person name="Drula E."/>
            <person name="Henrissat B."/>
            <person name="Kohler A."/>
            <person name="Grigoriev I.V."/>
            <person name="Martin F.M."/>
            <person name="Hacquard S."/>
        </authorList>
    </citation>
    <scope>NUCLEOTIDE SEQUENCE</scope>
    <source>
        <strain evidence="2">MPI-CAGE-CH-0243</strain>
    </source>
</reference>
<dbReference type="InterPro" id="IPR053225">
    <property type="entry name" value="Acyl-CoA_N-acyltransferase"/>
</dbReference>
<dbReference type="InterPro" id="IPR016181">
    <property type="entry name" value="Acyl_CoA_acyltransferase"/>
</dbReference>
<dbReference type="EMBL" id="JAGMWT010000008">
    <property type="protein sequence ID" value="KAH7124047.1"/>
    <property type="molecule type" value="Genomic_DNA"/>
</dbReference>
<evidence type="ECO:0000313" key="2">
    <source>
        <dbReference type="EMBL" id="KAH7124047.1"/>
    </source>
</evidence>
<sequence length="348" mass="38767">MALKVYQHNENLQPLKAALKKTLPQSVNLVYRIQHPNTTPDAHILATFPPNDELPHCWAAAYVDRSMRPETELWLFATGEIPGHVSSLSDKKGFCITCKNAVLALLNHISTLPVPAMHPENLHYVEMAKQHQREHPEEGGNVRYEITPAAYKRHLLHPSVLTLGACHHELIRICLEAGLIRKEYPGYETELNKFIFKVADLPQVKPLPEGLKWGKMRGQDMETVQLATSIPRPAKTLLSLESVGVFEESTDVAVAWTFMGLDGSLTTLHTEPKYRGQGIAKAVAAKLFRDHAPELAVDEQGTAWASADVYLGNVQSEAVCRSLGGEIGWQIFWVRIDIARAANLARNL</sequence>
<dbReference type="Proteomes" id="UP000700596">
    <property type="component" value="Unassembled WGS sequence"/>
</dbReference>
<feature type="domain" description="GCN5-related N-acetyltransferase Rv2170-like" evidence="1">
    <location>
        <begin position="242"/>
        <end position="334"/>
    </location>
</feature>
<dbReference type="AlphaFoldDB" id="A0A9P9DS54"/>
<dbReference type="GO" id="GO:0016747">
    <property type="term" value="F:acyltransferase activity, transferring groups other than amino-acyl groups"/>
    <property type="evidence" value="ECO:0007669"/>
    <property type="project" value="InterPro"/>
</dbReference>
<comment type="caution">
    <text evidence="2">The sequence shown here is derived from an EMBL/GenBank/DDBJ whole genome shotgun (WGS) entry which is preliminary data.</text>
</comment>
<dbReference type="PANTHER" id="PTHR20958">
    <property type="entry name" value="GLYCINE N-ACYLTRANSFERASE-LIKE PROTEIN"/>
    <property type="match status" value="1"/>
</dbReference>
<name>A0A9P9DS54_9PLEO</name>
<evidence type="ECO:0000313" key="3">
    <source>
        <dbReference type="Proteomes" id="UP000700596"/>
    </source>
</evidence>
<dbReference type="Pfam" id="PF08445">
    <property type="entry name" value="FR47"/>
    <property type="match status" value="1"/>
</dbReference>
<dbReference type="InterPro" id="IPR013653">
    <property type="entry name" value="GCN5-like_dom"/>
</dbReference>
<proteinExistence type="predicted"/>
<dbReference type="Gene3D" id="3.40.630.30">
    <property type="match status" value="1"/>
</dbReference>